<dbReference type="AlphaFoldDB" id="S8DPP0"/>
<dbReference type="eggNOG" id="ENOG502T9DQ">
    <property type="taxonomic scope" value="Eukaryota"/>
</dbReference>
<evidence type="ECO:0000259" key="2">
    <source>
        <dbReference type="Pfam" id="PF25534"/>
    </source>
</evidence>
<dbReference type="PANTHER" id="PTHR36223:SF1">
    <property type="entry name" value="TRANSCRIPTION ELONGATION FACTOR EAF N-TERMINAL DOMAIN-CONTAINING PROTEIN"/>
    <property type="match status" value="1"/>
</dbReference>
<feature type="domain" description="DUF7918" evidence="2">
    <location>
        <begin position="97"/>
        <end position="194"/>
    </location>
</feature>
<dbReference type="InterPro" id="IPR057678">
    <property type="entry name" value="DUF7918"/>
</dbReference>
<feature type="region of interest" description="Disordered" evidence="1">
    <location>
        <begin position="261"/>
        <end position="293"/>
    </location>
</feature>
<gene>
    <name evidence="3" type="ORF">FOMPIDRAFT_92819</name>
</gene>
<dbReference type="OrthoDB" id="3364132at2759"/>
<feature type="region of interest" description="Disordered" evidence="1">
    <location>
        <begin position="192"/>
        <end position="243"/>
    </location>
</feature>
<evidence type="ECO:0000256" key="1">
    <source>
        <dbReference type="SAM" id="MobiDB-lite"/>
    </source>
</evidence>
<feature type="domain" description="DUF7918" evidence="2">
    <location>
        <begin position="6"/>
        <end position="76"/>
    </location>
</feature>
<dbReference type="HOGENOM" id="CLU_060356_3_1_1"/>
<dbReference type="InParanoid" id="S8DPP0"/>
<evidence type="ECO:0000313" key="4">
    <source>
        <dbReference type="Proteomes" id="UP000015241"/>
    </source>
</evidence>
<protein>
    <recommendedName>
        <fullName evidence="2">DUF7918 domain-containing protein</fullName>
    </recommendedName>
</protein>
<dbReference type="STRING" id="743788.S8DPP0"/>
<dbReference type="Proteomes" id="UP000015241">
    <property type="component" value="Unassembled WGS sequence"/>
</dbReference>
<dbReference type="EMBL" id="KE504211">
    <property type="protein sequence ID" value="EPS95256.1"/>
    <property type="molecule type" value="Genomic_DNA"/>
</dbReference>
<proteinExistence type="predicted"/>
<dbReference type="PANTHER" id="PTHR36223">
    <property type="entry name" value="BETA-LACTAMASE-TYPE TRANSPEPTIDASE FOLD DOMAIN CONTAINING PROTEIN"/>
    <property type="match status" value="1"/>
</dbReference>
<keyword evidence="4" id="KW-1185">Reference proteome</keyword>
<accession>S8DPP0</accession>
<evidence type="ECO:0000313" key="3">
    <source>
        <dbReference type="EMBL" id="EPS95256.1"/>
    </source>
</evidence>
<organism evidence="3 4">
    <name type="scientific">Fomitopsis schrenkii</name>
    <name type="common">Brown rot fungus</name>
    <dbReference type="NCBI Taxonomy" id="2126942"/>
    <lineage>
        <taxon>Eukaryota</taxon>
        <taxon>Fungi</taxon>
        <taxon>Dikarya</taxon>
        <taxon>Basidiomycota</taxon>
        <taxon>Agaricomycotina</taxon>
        <taxon>Agaricomycetes</taxon>
        <taxon>Polyporales</taxon>
        <taxon>Fomitopsis</taxon>
    </lineage>
</organism>
<feature type="compositionally biased region" description="Basic and acidic residues" evidence="1">
    <location>
        <begin position="228"/>
        <end position="239"/>
    </location>
</feature>
<dbReference type="Pfam" id="PF25534">
    <property type="entry name" value="DUF7918"/>
    <property type="match status" value="2"/>
</dbReference>
<sequence>MKKGKITVWIESEGSRLPEYQVEIVDDKTVACYIPSEAGKTFKICWRGSSRHDKHVTTVRSCIDGHKFGGTHFPPGKMPTAHANSECPLDDDALASNIGPMGDPGTIEVHFAHVMEQGQVASQYSFKCDTPRVVHEGSKKMGMHCVSFGEPLTCKVESSLFVSKLANEDEPFYARFIFRYRPNDVLRAQDIIPSESPNAGPNEHHTLGQKRRSNTGAPEEGPNRKRARTAERSRAKDNQDVDALEEELKSIQARAQAIQRELQARVGSPPSHKVKSERGSGARGGVVDLTKGTSRGRIPRYASAHLATSLT</sequence>
<name>S8DPP0_FOMSC</name>
<reference evidence="3 4" key="1">
    <citation type="journal article" date="2012" name="Science">
        <title>The Paleozoic origin of enzymatic lignin decomposition reconstructed from 31 fungal genomes.</title>
        <authorList>
            <person name="Floudas D."/>
            <person name="Binder M."/>
            <person name="Riley R."/>
            <person name="Barry K."/>
            <person name="Blanchette R.A."/>
            <person name="Henrissat B."/>
            <person name="Martinez A.T."/>
            <person name="Otillar R."/>
            <person name="Spatafora J.W."/>
            <person name="Yadav J.S."/>
            <person name="Aerts A."/>
            <person name="Benoit I."/>
            <person name="Boyd A."/>
            <person name="Carlson A."/>
            <person name="Copeland A."/>
            <person name="Coutinho P.M."/>
            <person name="de Vries R.P."/>
            <person name="Ferreira P."/>
            <person name="Findley K."/>
            <person name="Foster B."/>
            <person name="Gaskell J."/>
            <person name="Glotzer D."/>
            <person name="Gorecki P."/>
            <person name="Heitman J."/>
            <person name="Hesse C."/>
            <person name="Hori C."/>
            <person name="Igarashi K."/>
            <person name="Jurgens J.A."/>
            <person name="Kallen N."/>
            <person name="Kersten P."/>
            <person name="Kohler A."/>
            <person name="Kuees U."/>
            <person name="Kumar T.K.A."/>
            <person name="Kuo A."/>
            <person name="LaButti K."/>
            <person name="Larrondo L.F."/>
            <person name="Lindquist E."/>
            <person name="Ling A."/>
            <person name="Lombard V."/>
            <person name="Lucas S."/>
            <person name="Lundell T."/>
            <person name="Martin R."/>
            <person name="McLaughlin D.J."/>
            <person name="Morgenstern I."/>
            <person name="Morin E."/>
            <person name="Murat C."/>
            <person name="Nagy L.G."/>
            <person name="Nolan M."/>
            <person name="Ohm R.A."/>
            <person name="Patyshakuliyeva A."/>
            <person name="Rokas A."/>
            <person name="Ruiz-Duenas F.J."/>
            <person name="Sabat G."/>
            <person name="Salamov A."/>
            <person name="Samejima M."/>
            <person name="Schmutz J."/>
            <person name="Slot J.C."/>
            <person name="St John F."/>
            <person name="Stenlid J."/>
            <person name="Sun H."/>
            <person name="Sun S."/>
            <person name="Syed K."/>
            <person name="Tsang A."/>
            <person name="Wiebenga A."/>
            <person name="Young D."/>
            <person name="Pisabarro A."/>
            <person name="Eastwood D.C."/>
            <person name="Martin F."/>
            <person name="Cullen D."/>
            <person name="Grigoriev I.V."/>
            <person name="Hibbett D.S."/>
        </authorList>
    </citation>
    <scope>NUCLEOTIDE SEQUENCE</scope>
    <source>
        <strain evidence="4">FP-58527</strain>
    </source>
</reference>